<dbReference type="RefSeq" id="WP_183788814.1">
    <property type="nucleotide sequence ID" value="NZ_JACIDU010000001.1"/>
</dbReference>
<gene>
    <name evidence="2" type="ORF">GGQ66_000376</name>
</gene>
<evidence type="ECO:0000313" key="2">
    <source>
        <dbReference type="EMBL" id="MBB4101860.1"/>
    </source>
</evidence>
<dbReference type="EC" id="2.4.1.264" evidence="2"/>
<reference evidence="2 3" key="1">
    <citation type="submission" date="2020-08" db="EMBL/GenBank/DDBJ databases">
        <title>Genomic Encyclopedia of Type Strains, Phase IV (KMG-IV): sequencing the most valuable type-strain genomes for metagenomic binning, comparative biology and taxonomic classification.</title>
        <authorList>
            <person name="Goeker M."/>
        </authorList>
    </citation>
    <scope>NUCLEOTIDE SEQUENCE [LARGE SCALE GENOMIC DNA]</scope>
    <source>
        <strain evidence="2 3">DSM 26385</strain>
    </source>
</reference>
<protein>
    <submittedName>
        <fullName evidence="2">2-beta-glucuronyltransferase</fullName>
        <ecNumber evidence="2">2.4.1.264</ecNumber>
    </submittedName>
</protein>
<comment type="caution">
    <text evidence="2">The sequence shown here is derived from an EMBL/GenBank/DDBJ whole genome shotgun (WGS) entry which is preliminary data.</text>
</comment>
<organism evidence="2 3">
    <name type="scientific">Allorhizobium borbori</name>
    <dbReference type="NCBI Taxonomy" id="485907"/>
    <lineage>
        <taxon>Bacteria</taxon>
        <taxon>Pseudomonadati</taxon>
        <taxon>Pseudomonadota</taxon>
        <taxon>Alphaproteobacteria</taxon>
        <taxon>Hyphomicrobiales</taxon>
        <taxon>Rhizobiaceae</taxon>
        <taxon>Rhizobium/Agrobacterium group</taxon>
        <taxon>Allorhizobium</taxon>
    </lineage>
</organism>
<feature type="domain" description="Glucuronosyltransferase GumK N-terminal" evidence="1">
    <location>
        <begin position="1"/>
        <end position="172"/>
    </location>
</feature>
<evidence type="ECO:0000313" key="3">
    <source>
        <dbReference type="Proteomes" id="UP000584824"/>
    </source>
</evidence>
<dbReference type="Gene3D" id="3.40.50.11010">
    <property type="match status" value="1"/>
</dbReference>
<dbReference type="EMBL" id="JACIDU010000001">
    <property type="protein sequence ID" value="MBB4101860.1"/>
    <property type="molecule type" value="Genomic_DNA"/>
</dbReference>
<dbReference type="InterPro" id="IPR054299">
    <property type="entry name" value="GumK_N"/>
</dbReference>
<dbReference type="SUPFAM" id="SSF53756">
    <property type="entry name" value="UDP-Glycosyltransferase/glycogen phosphorylase"/>
    <property type="match status" value="1"/>
</dbReference>
<proteinExistence type="predicted"/>
<name>A0A7W6JYF3_9HYPH</name>
<keyword evidence="3" id="KW-1185">Reference proteome</keyword>
<dbReference type="AlphaFoldDB" id="A0A7W6JYF3"/>
<evidence type="ECO:0000259" key="1">
    <source>
        <dbReference type="Pfam" id="PF22059"/>
    </source>
</evidence>
<dbReference type="Gene3D" id="3.40.50.2000">
    <property type="entry name" value="Glycogen Phosphorylase B"/>
    <property type="match status" value="1"/>
</dbReference>
<keyword evidence="2" id="KW-0328">Glycosyltransferase</keyword>
<sequence length="366" mass="40588">MLTSHVFLPSFRKASVHFVSRNWAELGHDVTFVTVGHSWLSLFKQPKRLKALGIDQRNRFSTIEPGLRAGAYIPFLHAFSTRNALANRLIKPIFRLYGAHLPRFVREAIAEADVLVFESGTAITFFGLAHRLNKTAKTIYFCRDLLSSIGTAPILQETEQRLIGMFDSVCVPSRRLGQLLPPGGNVNVIAQGVETKLFDNATQSPYAPGTRNAVAVGDMLFDQPSVAAMAAAAPDVTFHLFGIYWQGEVPPNIRIYGERAFETIVAYIRHADFGLAPYRLSENEVYLAESSLKLLQYAYCRLPVMLPNLIPATRGNEVIYSLNEPNDWAAKITEALSMPRSESFAKSIMTWKGIAAATLATVEPRG</sequence>
<dbReference type="Proteomes" id="UP000584824">
    <property type="component" value="Unassembled WGS sequence"/>
</dbReference>
<dbReference type="Pfam" id="PF22059">
    <property type="entry name" value="GumK_N"/>
    <property type="match status" value="1"/>
</dbReference>
<keyword evidence="2" id="KW-0808">Transferase</keyword>
<accession>A0A7W6JYF3</accession>
<dbReference type="GO" id="GO:0016757">
    <property type="term" value="F:glycosyltransferase activity"/>
    <property type="evidence" value="ECO:0007669"/>
    <property type="project" value="UniProtKB-KW"/>
</dbReference>